<evidence type="ECO:0000256" key="1">
    <source>
        <dbReference type="ARBA" id="ARBA00022729"/>
    </source>
</evidence>
<dbReference type="EMBL" id="JAJITD010000007">
    <property type="protein sequence ID" value="MCC8394237.1"/>
    <property type="molecule type" value="Genomic_DNA"/>
</dbReference>
<sequence length="100" mass="10435">MNLKRIAVLSLASLALTACMTVGNKFDPSAVDSMRPGVTTIQDAETALGKPASSSAVVNGGTLLQWIYTQGSVVGASSAHVAVLFDKDGKMVRVTHRSQM</sequence>
<reference evidence="3 4" key="1">
    <citation type="submission" date="2021-11" db="EMBL/GenBank/DDBJ databases">
        <authorList>
            <person name="Oh E.-T."/>
            <person name="Kim S.-B."/>
        </authorList>
    </citation>
    <scope>NUCLEOTIDE SEQUENCE [LARGE SCALE GENOMIC DNA]</scope>
    <source>
        <strain evidence="3 4">MMS20-SJTR3</strain>
    </source>
</reference>
<evidence type="ECO:0008006" key="5">
    <source>
        <dbReference type="Google" id="ProtNLM"/>
    </source>
</evidence>
<evidence type="ECO:0000313" key="3">
    <source>
        <dbReference type="EMBL" id="MCC8394237.1"/>
    </source>
</evidence>
<organism evidence="3 4">
    <name type="scientific">Paraburkholderia sejongensis</name>
    <dbReference type="NCBI Taxonomy" id="2886946"/>
    <lineage>
        <taxon>Bacteria</taxon>
        <taxon>Pseudomonadati</taxon>
        <taxon>Pseudomonadota</taxon>
        <taxon>Betaproteobacteria</taxon>
        <taxon>Burkholderiales</taxon>
        <taxon>Burkholderiaceae</taxon>
        <taxon>Paraburkholderia</taxon>
    </lineage>
</organism>
<evidence type="ECO:0000256" key="2">
    <source>
        <dbReference type="SAM" id="SignalP"/>
    </source>
</evidence>
<keyword evidence="1 2" id="KW-0732">Signal</keyword>
<feature type="signal peptide" evidence="2">
    <location>
        <begin position="1"/>
        <end position="20"/>
    </location>
</feature>
<comment type="caution">
    <text evidence="3">The sequence shown here is derived from an EMBL/GenBank/DDBJ whole genome shotgun (WGS) entry which is preliminary data.</text>
</comment>
<accession>A0ABS8JWE8</accession>
<evidence type="ECO:0000313" key="4">
    <source>
        <dbReference type="Proteomes" id="UP001431019"/>
    </source>
</evidence>
<feature type="chain" id="PRO_5046859639" description="Lipoprotein" evidence="2">
    <location>
        <begin position="21"/>
        <end position="100"/>
    </location>
</feature>
<proteinExistence type="predicted"/>
<dbReference type="RefSeq" id="WP_230510500.1">
    <property type="nucleotide sequence ID" value="NZ_JAJITD010000007.1"/>
</dbReference>
<dbReference type="InterPro" id="IPR037873">
    <property type="entry name" value="BamE-like"/>
</dbReference>
<protein>
    <recommendedName>
        <fullName evidence="5">Lipoprotein</fullName>
    </recommendedName>
</protein>
<dbReference type="PROSITE" id="PS51257">
    <property type="entry name" value="PROKAR_LIPOPROTEIN"/>
    <property type="match status" value="1"/>
</dbReference>
<dbReference type="Proteomes" id="UP001431019">
    <property type="component" value="Unassembled WGS sequence"/>
</dbReference>
<dbReference type="Gene3D" id="3.30.1450.10">
    <property type="match status" value="1"/>
</dbReference>
<name>A0ABS8JWE8_9BURK</name>
<keyword evidence="4" id="KW-1185">Reference proteome</keyword>
<gene>
    <name evidence="3" type="ORF">LJ656_16690</name>
</gene>